<evidence type="ECO:0000256" key="1">
    <source>
        <dbReference type="SAM" id="MobiDB-lite"/>
    </source>
</evidence>
<feature type="compositionally biased region" description="Basic residues" evidence="1">
    <location>
        <begin position="98"/>
        <end position="109"/>
    </location>
</feature>
<dbReference type="Proteomes" id="UP000800035">
    <property type="component" value="Unassembled WGS sequence"/>
</dbReference>
<feature type="region of interest" description="Disordered" evidence="1">
    <location>
        <begin position="98"/>
        <end position="137"/>
    </location>
</feature>
<evidence type="ECO:0000313" key="4">
    <source>
        <dbReference type="Proteomes" id="UP000800035"/>
    </source>
</evidence>
<dbReference type="AlphaFoldDB" id="A0A6A5UCK4"/>
<feature type="compositionally biased region" description="Basic and acidic residues" evidence="1">
    <location>
        <begin position="126"/>
        <end position="137"/>
    </location>
</feature>
<gene>
    <name evidence="3" type="ORF">CC80DRAFT_521710</name>
</gene>
<dbReference type="EMBL" id="ML976978">
    <property type="protein sequence ID" value="KAF1962655.1"/>
    <property type="molecule type" value="Genomic_DNA"/>
</dbReference>
<evidence type="ECO:0000313" key="3">
    <source>
        <dbReference type="EMBL" id="KAF1962655.1"/>
    </source>
</evidence>
<protein>
    <recommendedName>
        <fullName evidence="2">DUF7924 domain-containing protein</fullName>
    </recommendedName>
</protein>
<dbReference type="InterPro" id="IPR057684">
    <property type="entry name" value="DUF7924"/>
</dbReference>
<keyword evidence="4" id="KW-1185">Reference proteome</keyword>
<name>A0A6A5UCK4_9PLEO</name>
<feature type="region of interest" description="Disordered" evidence="1">
    <location>
        <begin position="1"/>
        <end position="85"/>
    </location>
</feature>
<proteinExistence type="predicted"/>
<organism evidence="3 4">
    <name type="scientific">Byssothecium circinans</name>
    <dbReference type="NCBI Taxonomy" id="147558"/>
    <lineage>
        <taxon>Eukaryota</taxon>
        <taxon>Fungi</taxon>
        <taxon>Dikarya</taxon>
        <taxon>Ascomycota</taxon>
        <taxon>Pezizomycotina</taxon>
        <taxon>Dothideomycetes</taxon>
        <taxon>Pleosporomycetidae</taxon>
        <taxon>Pleosporales</taxon>
        <taxon>Massarineae</taxon>
        <taxon>Massarinaceae</taxon>
        <taxon>Byssothecium</taxon>
    </lineage>
</organism>
<dbReference type="OrthoDB" id="5132737at2759"/>
<accession>A0A6A5UCK4</accession>
<evidence type="ECO:0000259" key="2">
    <source>
        <dbReference type="Pfam" id="PF25545"/>
    </source>
</evidence>
<sequence length="437" mass="49650">MASAQTHRGSVSKATTLRRSSRITSARTPNSVQQAKTSKRPREEDEVLPSRASPEPVSKRVRTSAALVGELRENGTWPTEEQEKTMDRFRDIHHALARKRSSASLRRKRSDASFAETVPTPTASDQKPRGEKSAPYKHPRYEGHLQERGSFIDNYEEGITAESKKLCQRLLNAPQSPPEHTRFSDNKIFEKTCRRIRGENETKVVRDIALLIVPSAEILADNGAKHLEILRETTNAGWINAIPFYGPRPQPDFGLGFKREAFNRDQLRKLQPFIGNDLEDCSYIAATYNMYLPFLTSENAYSQTVALRGLIELFRLVGQEDELHREINGFSISHSDEYVRVWGHYAVINRRDFTFYRHLIAKICSVIDMLPADLNFEVSEQSELQSLDQGLASTHLGLSQRLKVHSLADGRVIRDSQPITPDTMIQARSNIAKRKKK</sequence>
<feature type="domain" description="DUF7924" evidence="2">
    <location>
        <begin position="189"/>
        <end position="363"/>
    </location>
</feature>
<reference evidence="3" key="1">
    <citation type="journal article" date="2020" name="Stud. Mycol.">
        <title>101 Dothideomycetes genomes: a test case for predicting lifestyles and emergence of pathogens.</title>
        <authorList>
            <person name="Haridas S."/>
            <person name="Albert R."/>
            <person name="Binder M."/>
            <person name="Bloem J."/>
            <person name="Labutti K."/>
            <person name="Salamov A."/>
            <person name="Andreopoulos B."/>
            <person name="Baker S."/>
            <person name="Barry K."/>
            <person name="Bills G."/>
            <person name="Bluhm B."/>
            <person name="Cannon C."/>
            <person name="Castanera R."/>
            <person name="Culley D."/>
            <person name="Daum C."/>
            <person name="Ezra D."/>
            <person name="Gonzalez J."/>
            <person name="Henrissat B."/>
            <person name="Kuo A."/>
            <person name="Liang C."/>
            <person name="Lipzen A."/>
            <person name="Lutzoni F."/>
            <person name="Magnuson J."/>
            <person name="Mondo S."/>
            <person name="Nolan M."/>
            <person name="Ohm R."/>
            <person name="Pangilinan J."/>
            <person name="Park H.-J."/>
            <person name="Ramirez L."/>
            <person name="Alfaro M."/>
            <person name="Sun H."/>
            <person name="Tritt A."/>
            <person name="Yoshinaga Y."/>
            <person name="Zwiers L.-H."/>
            <person name="Turgeon B."/>
            <person name="Goodwin S."/>
            <person name="Spatafora J."/>
            <person name="Crous P."/>
            <person name="Grigoriev I."/>
        </authorList>
    </citation>
    <scope>NUCLEOTIDE SEQUENCE</scope>
    <source>
        <strain evidence="3">CBS 675.92</strain>
    </source>
</reference>
<feature type="compositionally biased region" description="Polar residues" evidence="1">
    <location>
        <begin position="1"/>
        <end position="36"/>
    </location>
</feature>
<dbReference type="Pfam" id="PF25545">
    <property type="entry name" value="DUF7924"/>
    <property type="match status" value="1"/>
</dbReference>
<dbReference type="PANTHER" id="PTHR42470:SF2">
    <property type="match status" value="1"/>
</dbReference>
<dbReference type="PANTHER" id="PTHR42470">
    <property type="entry name" value="VAST DOMAIN-CONTAINING PROTEIN"/>
    <property type="match status" value="1"/>
</dbReference>